<keyword evidence="2" id="KW-1185">Reference proteome</keyword>
<evidence type="ECO:0000313" key="1">
    <source>
        <dbReference type="EMBL" id="QYZ70413.1"/>
    </source>
</evidence>
<protein>
    <recommendedName>
        <fullName evidence="3">Lipoprotein</fullName>
    </recommendedName>
</protein>
<dbReference type="KEGG" id="nsm:JO391_02490"/>
<dbReference type="Proteomes" id="UP000826300">
    <property type="component" value="Chromosome"/>
</dbReference>
<dbReference type="EMBL" id="CP069370">
    <property type="protein sequence ID" value="QYZ70413.1"/>
    <property type="molecule type" value="Genomic_DNA"/>
</dbReference>
<evidence type="ECO:0008006" key="3">
    <source>
        <dbReference type="Google" id="ProtNLM"/>
    </source>
</evidence>
<reference evidence="1" key="1">
    <citation type="submission" date="2021-02" db="EMBL/GenBank/DDBJ databases">
        <title>Rhodobacter shimadae sp. nov., an aerobic anoxygenic phototrophic bacterium isolated from a hot spring.</title>
        <authorList>
            <person name="Muramatsu S."/>
            <person name="Haruta S."/>
            <person name="Hirose S."/>
            <person name="Hanada S."/>
        </authorList>
    </citation>
    <scope>NUCLEOTIDE SEQUENCE</scope>
    <source>
        <strain evidence="1">N10</strain>
    </source>
</reference>
<dbReference type="InterPro" id="IPR046705">
    <property type="entry name" value="DUF6778"/>
</dbReference>
<evidence type="ECO:0000313" key="2">
    <source>
        <dbReference type="Proteomes" id="UP000826300"/>
    </source>
</evidence>
<proteinExistence type="predicted"/>
<accession>A0A8G0ZUL5</accession>
<name>A0A8G0ZUL5_9RHOB</name>
<dbReference type="Pfam" id="PF20569">
    <property type="entry name" value="DUF6778"/>
    <property type="match status" value="1"/>
</dbReference>
<gene>
    <name evidence="1" type="ORF">JO391_02490</name>
</gene>
<dbReference type="RefSeq" id="WP_220662630.1">
    <property type="nucleotide sequence ID" value="NZ_CP069370.1"/>
</dbReference>
<sequence>MTLSRRTLVLSTLSLTLLGGCTSFRTWYQDPVPADVSRGWRVVDVRVSVPQSLVVSEEKSLMPKADIVWREDPATGDRHDQVAVIVRNAAKKGAAGLHGSRPVYLDLTVTRFHALTFEAETRLSSSGVHNIDFIAQVVDARSGQVLFGPEKIEAALPALSGAQMRAARDRGETQKSQISAHLSRTIASWLGVGPDVRGGFTRNGI</sequence>
<dbReference type="PROSITE" id="PS51257">
    <property type="entry name" value="PROKAR_LIPOPROTEIN"/>
    <property type="match status" value="1"/>
</dbReference>
<organism evidence="1 2">
    <name type="scientific">Neotabrizicola shimadae</name>
    <dbReference type="NCBI Taxonomy" id="2807096"/>
    <lineage>
        <taxon>Bacteria</taxon>
        <taxon>Pseudomonadati</taxon>
        <taxon>Pseudomonadota</taxon>
        <taxon>Alphaproteobacteria</taxon>
        <taxon>Rhodobacterales</taxon>
        <taxon>Paracoccaceae</taxon>
        <taxon>Neotabrizicola</taxon>
    </lineage>
</organism>
<dbReference type="AlphaFoldDB" id="A0A8G0ZUL5"/>